<dbReference type="Pfam" id="PF07691">
    <property type="entry name" value="PA14"/>
    <property type="match status" value="1"/>
</dbReference>
<dbReference type="Gene3D" id="3.20.20.300">
    <property type="entry name" value="Glycoside hydrolase, family 3, N-terminal domain"/>
    <property type="match status" value="1"/>
</dbReference>
<dbReference type="PROSITE" id="PS51820">
    <property type="entry name" value="PA14"/>
    <property type="match status" value="1"/>
</dbReference>
<keyword evidence="3" id="KW-0732">Signal</keyword>
<accession>A0ABY5KHE0</accession>
<dbReference type="SUPFAM" id="SSF52279">
    <property type="entry name" value="Beta-D-glucan exohydrolase, C-terminal domain"/>
    <property type="match status" value="1"/>
</dbReference>
<evidence type="ECO:0000259" key="4">
    <source>
        <dbReference type="PROSITE" id="PS51820"/>
    </source>
</evidence>
<feature type="signal peptide" evidence="3">
    <location>
        <begin position="1"/>
        <end position="22"/>
    </location>
</feature>
<dbReference type="InterPro" id="IPR026891">
    <property type="entry name" value="Fn3-like"/>
</dbReference>
<reference evidence="5 6" key="1">
    <citation type="submission" date="2022-07" db="EMBL/GenBank/DDBJ databases">
        <title>Novel species in genus Aeromicrobium.</title>
        <authorList>
            <person name="Ye L."/>
        </authorList>
    </citation>
    <scope>NUCLEOTIDE SEQUENCE [LARGE SCALE GENOMIC DNA]</scope>
    <source>
        <strain evidence="6">zg-Y50</strain>
    </source>
</reference>
<feature type="domain" description="PA14" evidence="4">
    <location>
        <begin position="456"/>
        <end position="614"/>
    </location>
</feature>
<dbReference type="Pfam" id="PF00933">
    <property type="entry name" value="Glyco_hydro_3"/>
    <property type="match status" value="1"/>
</dbReference>
<dbReference type="InterPro" id="IPR036962">
    <property type="entry name" value="Glyco_hydro_3_N_sf"/>
</dbReference>
<dbReference type="InterPro" id="IPR050288">
    <property type="entry name" value="Cellulose_deg_GH3"/>
</dbReference>
<feature type="chain" id="PRO_5047469398" evidence="3">
    <location>
        <begin position="23"/>
        <end position="1075"/>
    </location>
</feature>
<keyword evidence="2 5" id="KW-0378">Hydrolase</keyword>
<dbReference type="InterPro" id="IPR017853">
    <property type="entry name" value="GH"/>
</dbReference>
<dbReference type="InterPro" id="IPR013783">
    <property type="entry name" value="Ig-like_fold"/>
</dbReference>
<dbReference type="GO" id="GO:0016787">
    <property type="term" value="F:hydrolase activity"/>
    <property type="evidence" value="ECO:0007669"/>
    <property type="project" value="UniProtKB-KW"/>
</dbReference>
<dbReference type="SUPFAM" id="SSF51445">
    <property type="entry name" value="(Trans)glycosidases"/>
    <property type="match status" value="1"/>
</dbReference>
<gene>
    <name evidence="5" type="ORF">NP095_00200</name>
</gene>
<dbReference type="PRINTS" id="PR00133">
    <property type="entry name" value="GLHYDRLASE3"/>
</dbReference>
<dbReference type="Proteomes" id="UP001315860">
    <property type="component" value="Chromosome"/>
</dbReference>
<comment type="similarity">
    <text evidence="1">Belongs to the glycosyl hydrolase 3 family.</text>
</comment>
<dbReference type="Gene3D" id="2.60.120.260">
    <property type="entry name" value="Galactose-binding domain-like"/>
    <property type="match status" value="1"/>
</dbReference>
<dbReference type="Gene3D" id="2.60.40.10">
    <property type="entry name" value="Immunoglobulins"/>
    <property type="match status" value="1"/>
</dbReference>
<dbReference type="PANTHER" id="PTHR42715">
    <property type="entry name" value="BETA-GLUCOSIDASE"/>
    <property type="match status" value="1"/>
</dbReference>
<dbReference type="Gene3D" id="3.40.50.1700">
    <property type="entry name" value="Glycoside hydrolase family 3 C-terminal domain"/>
    <property type="match status" value="1"/>
</dbReference>
<protein>
    <submittedName>
        <fullName evidence="5">Glycoside hydrolase family 3 C-terminal domain-containing protein</fullName>
    </submittedName>
</protein>
<dbReference type="PANTHER" id="PTHR42715:SF10">
    <property type="entry name" value="BETA-GLUCOSIDASE"/>
    <property type="match status" value="1"/>
</dbReference>
<evidence type="ECO:0000313" key="6">
    <source>
        <dbReference type="Proteomes" id="UP001315860"/>
    </source>
</evidence>
<dbReference type="InterPro" id="IPR001764">
    <property type="entry name" value="Glyco_hydro_3_N"/>
</dbReference>
<dbReference type="InterPro" id="IPR002772">
    <property type="entry name" value="Glyco_hydro_3_C"/>
</dbReference>
<evidence type="ECO:0000256" key="2">
    <source>
        <dbReference type="ARBA" id="ARBA00022801"/>
    </source>
</evidence>
<dbReference type="RefSeq" id="WP_232418240.1">
    <property type="nucleotide sequence ID" value="NZ_CP101990.1"/>
</dbReference>
<dbReference type="InterPro" id="IPR036881">
    <property type="entry name" value="Glyco_hydro_3_C_sf"/>
</dbReference>
<name>A0ABY5KHE0_9ACTN</name>
<keyword evidence="6" id="KW-1185">Reference proteome</keyword>
<dbReference type="Pfam" id="PF01915">
    <property type="entry name" value="Glyco_hydro_3_C"/>
    <property type="match status" value="1"/>
</dbReference>
<proteinExistence type="inferred from homology"/>
<dbReference type="InterPro" id="IPR011658">
    <property type="entry name" value="PA14_dom"/>
</dbReference>
<evidence type="ECO:0000313" key="5">
    <source>
        <dbReference type="EMBL" id="UUI68572.1"/>
    </source>
</evidence>
<sequence length="1075" mass="114216">MFARRPRAVVCALAVATLTASAVLVAPAAGAAAPRAAAAEPQWLDQGRSADERASALVGQLSLVQKVTVIDQNSGTGVPQFGIPPIRSIDGCCGITGTVPTTAMPVGIALASSFSNEFAREYGQVLGREGWLTGFNSVAGPTMDLTRTPFNGRMWESFGEDVHLNGMMAAGQVAGEQEQDVWAIPKHYNLNLQETRRGHVSSQVDERTLHEVYLAPWERMVRDSSPGAVMCSFNRINDVYGCSNAELLQRNLKDRIGFRGYVTSDFDAFHGFGDYAAGLDVSGPTETYAGAALVEAVHDGVVSETRVTDAAFRVLRTMIETGVYDNPPPGALTVPTPPQPRIAQDVLGRHNAIAARIGDATSVLLKNAGGALPLTDDGGQMALIGPDADYYIAGGGAGAVTVPNDVTTVLEALQDRAGENDMTVSYSAGTDSLGLGDTLPGPAPVPSAVLSPNDGSDDAGLAGEYFANRTFQGTPTATRNDTQINIRSGIGADFSTTSRDAGIGAPFYAAGFAGRWTGQLTAPTTGEYELSLSHLGTARLWIDDEQLISDPAQTYSTQTATVSLTAGEPVDVRIEYVTDAPEQFNGGLNDQPGPMLRFGWTPPAGAQPERIQAAVAAAQNADVAVVVARDYTSEGSDRGTLTLPQDQNRLISAVAAANPRTVVVLATSGPVLMPWLDDVDAVLETWYGGQVQGRTVARTLFGDVNPSGKLPVTFPASQDQVDEIGAENPFRQINEINPVQEFTEGVFLGYKAYDRADLTPLFPFGHGLSYTSFRYSGLKVQPTASGLTATFTVTNTGSRKGTEAAQVYAGRPAPTQVDMPERSLVGFKRVTLDPGESASVSVPVSTRDLSYWSTADDNWRLPSGARAIEVGASSRDIRLTARNATAGVFSPRFSRIPDRNGWYRKPVVVTGQLSAVGGGGTCSRVRYAGPDGRNRPVTITCTANGVSSRHVVRVNYDATAPRATVRRPAAPTRPKSWRTVRGTIRAGAGSPVADVRVKAVQRRGSTWYAFRNGKWRRSTSAARALGQAELRGAKVSGTRWSVRLPGVTRGRLAIRVRATDRAGNVDLARRSQQLR</sequence>
<evidence type="ECO:0000256" key="1">
    <source>
        <dbReference type="ARBA" id="ARBA00005336"/>
    </source>
</evidence>
<dbReference type="EMBL" id="CP101990">
    <property type="protein sequence ID" value="UUI68572.1"/>
    <property type="molecule type" value="Genomic_DNA"/>
</dbReference>
<organism evidence="5 6">
    <name type="scientific">Aeromicrobium duanguangcaii</name>
    <dbReference type="NCBI Taxonomy" id="2968086"/>
    <lineage>
        <taxon>Bacteria</taxon>
        <taxon>Bacillati</taxon>
        <taxon>Actinomycetota</taxon>
        <taxon>Actinomycetes</taxon>
        <taxon>Propionibacteriales</taxon>
        <taxon>Nocardioidaceae</taxon>
        <taxon>Aeromicrobium</taxon>
    </lineage>
</organism>
<dbReference type="Pfam" id="PF14310">
    <property type="entry name" value="Fn3-like"/>
    <property type="match status" value="1"/>
</dbReference>
<dbReference type="SMART" id="SM00758">
    <property type="entry name" value="PA14"/>
    <property type="match status" value="1"/>
</dbReference>
<dbReference type="SMART" id="SM01217">
    <property type="entry name" value="Fn3_like"/>
    <property type="match status" value="1"/>
</dbReference>
<evidence type="ECO:0000256" key="3">
    <source>
        <dbReference type="SAM" id="SignalP"/>
    </source>
</evidence>
<dbReference type="InterPro" id="IPR037524">
    <property type="entry name" value="PA14/GLEYA"/>
</dbReference>